<dbReference type="InterPro" id="IPR029069">
    <property type="entry name" value="HotDog_dom_sf"/>
</dbReference>
<reference evidence="4" key="1">
    <citation type="journal article" date="2019" name="Int. J. Syst. Evol. Microbiol.">
        <title>The Global Catalogue of Microorganisms (GCM) 10K type strain sequencing project: providing services to taxonomists for standard genome sequencing and annotation.</title>
        <authorList>
            <consortium name="The Broad Institute Genomics Platform"/>
            <consortium name="The Broad Institute Genome Sequencing Center for Infectious Disease"/>
            <person name="Wu L."/>
            <person name="Ma J."/>
        </authorList>
    </citation>
    <scope>NUCLEOTIDE SEQUENCE [LARGE SCALE GENOMIC DNA]</scope>
    <source>
        <strain evidence="4">JCM 14559</strain>
    </source>
</reference>
<dbReference type="InterPro" id="IPR002539">
    <property type="entry name" value="MaoC-like_dom"/>
</dbReference>
<proteinExistence type="inferred from homology"/>
<feature type="domain" description="MaoC-like" evidence="2">
    <location>
        <begin position="12"/>
        <end position="101"/>
    </location>
</feature>
<dbReference type="Proteomes" id="UP001500897">
    <property type="component" value="Unassembled WGS sequence"/>
</dbReference>
<accession>A0ABP5JRG3</accession>
<dbReference type="RefSeq" id="WP_344558195.1">
    <property type="nucleotide sequence ID" value="NZ_BAAANS010000075.1"/>
</dbReference>
<comment type="caution">
    <text evidence="3">The sequence shown here is derived from an EMBL/GenBank/DDBJ whole genome shotgun (WGS) entry which is preliminary data.</text>
</comment>
<dbReference type="PANTHER" id="PTHR43841">
    <property type="entry name" value="3-HYDROXYACYL-THIOESTER DEHYDRATASE HTDX-RELATED"/>
    <property type="match status" value="1"/>
</dbReference>
<evidence type="ECO:0000313" key="4">
    <source>
        <dbReference type="Proteomes" id="UP001500897"/>
    </source>
</evidence>
<organism evidence="3 4">
    <name type="scientific">Kitasatospora saccharophila</name>
    <dbReference type="NCBI Taxonomy" id="407973"/>
    <lineage>
        <taxon>Bacteria</taxon>
        <taxon>Bacillati</taxon>
        <taxon>Actinomycetota</taxon>
        <taxon>Actinomycetes</taxon>
        <taxon>Kitasatosporales</taxon>
        <taxon>Streptomycetaceae</taxon>
        <taxon>Kitasatospora</taxon>
    </lineage>
</organism>
<sequence length="127" mass="13517">MQPGDTLILAAPKITRSTLALYAGASGDHNPVHIDLDACRAVGIPDVFAHGMLSMAYLGRLLTDRFPQERIRSFEVRFSAITPVNSTPTCTGTVTRVQDGLAHLDLTVTLPDGTVTLTGSAAVTIER</sequence>
<evidence type="ECO:0000313" key="3">
    <source>
        <dbReference type="EMBL" id="GAA2120874.1"/>
    </source>
</evidence>
<dbReference type="SUPFAM" id="SSF54637">
    <property type="entry name" value="Thioesterase/thiol ester dehydrase-isomerase"/>
    <property type="match status" value="1"/>
</dbReference>
<dbReference type="Gene3D" id="3.10.129.10">
    <property type="entry name" value="Hotdog Thioesterase"/>
    <property type="match status" value="1"/>
</dbReference>
<evidence type="ECO:0000259" key="2">
    <source>
        <dbReference type="Pfam" id="PF01575"/>
    </source>
</evidence>
<dbReference type="EMBL" id="BAAANS010000075">
    <property type="protein sequence ID" value="GAA2120874.1"/>
    <property type="molecule type" value="Genomic_DNA"/>
</dbReference>
<dbReference type="PANTHER" id="PTHR43841:SF3">
    <property type="entry name" value="(3R)-HYDROXYACYL-ACP DEHYDRATASE SUBUNIT HADB"/>
    <property type="match status" value="1"/>
</dbReference>
<evidence type="ECO:0000256" key="1">
    <source>
        <dbReference type="ARBA" id="ARBA00005254"/>
    </source>
</evidence>
<gene>
    <name evidence="3" type="ORF">GCM10009759_70130</name>
</gene>
<keyword evidence="4" id="KW-1185">Reference proteome</keyword>
<comment type="similarity">
    <text evidence="1">Belongs to the enoyl-CoA hydratase/isomerase family.</text>
</comment>
<dbReference type="Pfam" id="PF01575">
    <property type="entry name" value="MaoC_dehydratas"/>
    <property type="match status" value="1"/>
</dbReference>
<protein>
    <submittedName>
        <fullName evidence="3">MaoC family dehydratase</fullName>
    </submittedName>
</protein>
<name>A0ABP5JRG3_9ACTN</name>